<dbReference type="Proteomes" id="UP000319769">
    <property type="component" value="Unassembled WGS sequence"/>
</dbReference>
<reference evidence="1" key="1">
    <citation type="submission" date="2019-09" db="EMBL/GenBank/DDBJ databases">
        <authorList>
            <person name="Teo W.F.A."/>
            <person name="Duangmal K."/>
        </authorList>
    </citation>
    <scope>NUCLEOTIDE SEQUENCE [LARGE SCALE GENOMIC DNA]</scope>
    <source>
        <strain evidence="1">K81G1</strain>
    </source>
</reference>
<dbReference type="EMBL" id="VMNW02000158">
    <property type="protein sequence ID" value="KAA9148897.1"/>
    <property type="molecule type" value="Genomic_DNA"/>
</dbReference>
<gene>
    <name evidence="1" type="ORF">FPZ12_044295</name>
</gene>
<dbReference type="Gene3D" id="3.40.50.12500">
    <property type="match status" value="1"/>
</dbReference>
<protein>
    <submittedName>
        <fullName evidence="1">Asp/Glu racemase</fullName>
    </submittedName>
</protein>
<dbReference type="PANTHER" id="PTHR40267">
    <property type="entry name" value="BLR3294 PROTEIN"/>
    <property type="match status" value="1"/>
</dbReference>
<dbReference type="AlphaFoldDB" id="A0A5N0UKY0"/>
<dbReference type="OrthoDB" id="4537983at2"/>
<proteinExistence type="predicted"/>
<organism evidence="1 2">
    <name type="scientific">Amycolatopsis acidicola</name>
    <dbReference type="NCBI Taxonomy" id="2596893"/>
    <lineage>
        <taxon>Bacteria</taxon>
        <taxon>Bacillati</taxon>
        <taxon>Actinomycetota</taxon>
        <taxon>Actinomycetes</taxon>
        <taxon>Pseudonocardiales</taxon>
        <taxon>Pseudonocardiaceae</taxon>
        <taxon>Amycolatopsis</taxon>
    </lineage>
</organism>
<dbReference type="RefSeq" id="WP_144760209.1">
    <property type="nucleotide sequence ID" value="NZ_VMNW02000158.1"/>
</dbReference>
<evidence type="ECO:0000313" key="1">
    <source>
        <dbReference type="EMBL" id="KAA9148897.1"/>
    </source>
</evidence>
<name>A0A5N0UKY0_9PSEU</name>
<comment type="caution">
    <text evidence="1">The sequence shown here is derived from an EMBL/GenBank/DDBJ whole genome shotgun (WGS) entry which is preliminary data.</text>
</comment>
<evidence type="ECO:0000313" key="2">
    <source>
        <dbReference type="Proteomes" id="UP000319769"/>
    </source>
</evidence>
<keyword evidence="2" id="KW-1185">Reference proteome</keyword>
<dbReference type="Pfam" id="PF17645">
    <property type="entry name" value="Amdase"/>
    <property type="match status" value="1"/>
</dbReference>
<dbReference type="PANTHER" id="PTHR40267:SF1">
    <property type="entry name" value="BLR3294 PROTEIN"/>
    <property type="match status" value="1"/>
</dbReference>
<accession>A0A5N0UKY0</accession>
<dbReference type="PIRSF" id="PIRSF015736">
    <property type="entry name" value="MI"/>
    <property type="match status" value="1"/>
</dbReference>
<dbReference type="InterPro" id="IPR053714">
    <property type="entry name" value="Iso_Racemase_Enz_sf"/>
</dbReference>
<dbReference type="InterPro" id="IPR026286">
    <property type="entry name" value="MaiA/AMDase"/>
</dbReference>
<sequence length="250" mass="26651">MERVPGPESQTGVGVVASFDFTRDRELWRWVPPDVTVYLTRTDPISSRNPQELVTELNAARYLAGPTKQLAAVGAQAVIYACTACSFIGGTEGEKALRDEMLACGASIALTTAGAVTQALAVVAARRVAVVHPYSEPVGERLRAYLTETGFDVMALRGLDLSAPELPDVTYDRVADLVLSGDHPAADAVFISCTALPTYDLIASLEQHLGKPVISANQATVWALLRAIARPALGPHQHLTQQGGFATDQQ</sequence>